<organism evidence="4 5">
    <name type="scientific">Cellulomonas flavigena (strain ATCC 482 / DSM 20109 / BCRC 11376 / JCM 18109 / NBRC 3775 / NCIMB 8073 / NRS 134)</name>
    <dbReference type="NCBI Taxonomy" id="446466"/>
    <lineage>
        <taxon>Bacteria</taxon>
        <taxon>Bacillati</taxon>
        <taxon>Actinomycetota</taxon>
        <taxon>Actinomycetes</taxon>
        <taxon>Micrococcales</taxon>
        <taxon>Cellulomonadaceae</taxon>
        <taxon>Cellulomonas</taxon>
    </lineage>
</organism>
<evidence type="ECO:0000259" key="3">
    <source>
        <dbReference type="Pfam" id="PF19747"/>
    </source>
</evidence>
<feature type="transmembrane region" description="Helical" evidence="2">
    <location>
        <begin position="31"/>
        <end position="53"/>
    </location>
</feature>
<dbReference type="Proteomes" id="UP000000849">
    <property type="component" value="Chromosome"/>
</dbReference>
<dbReference type="HOGENOM" id="CLU_1737256_0_0_11"/>
<dbReference type="KEGG" id="cfl:Cfla_0453"/>
<evidence type="ECO:0000256" key="1">
    <source>
        <dbReference type="SAM" id="MobiDB-lite"/>
    </source>
</evidence>
<dbReference type="AlphaFoldDB" id="D5UHU4"/>
<feature type="transmembrane region" description="Helical" evidence="2">
    <location>
        <begin position="99"/>
        <end position="119"/>
    </location>
</feature>
<feature type="transmembrane region" description="Helical" evidence="2">
    <location>
        <begin position="73"/>
        <end position="92"/>
    </location>
</feature>
<dbReference type="Pfam" id="PF19747">
    <property type="entry name" value="DUF6234"/>
    <property type="match status" value="1"/>
</dbReference>
<feature type="domain" description="DUF6234" evidence="3">
    <location>
        <begin position="31"/>
        <end position="146"/>
    </location>
</feature>
<accession>D5UHU4</accession>
<evidence type="ECO:0000313" key="5">
    <source>
        <dbReference type="Proteomes" id="UP000000849"/>
    </source>
</evidence>
<dbReference type="RefSeq" id="WP_013115702.1">
    <property type="nucleotide sequence ID" value="NC_014151.1"/>
</dbReference>
<sequence length="150" mass="15807">MTDTLNGESSPSLERPPGATRLQRRGRVPRLVAGLCLTVGSLLAVLLFFQYLATYFVFFGDVEVATPDQATRYVVTATACLTLLLAGTAAAIARGRLGLSVLALVLTLAGVVVVALFPVPNDRWEREPEPRPANLGPVCYSGSDCSEGGG</sequence>
<name>D5UHU4_CELFN</name>
<dbReference type="OrthoDB" id="5148888at2"/>
<dbReference type="STRING" id="446466.Cfla_0453"/>
<feature type="region of interest" description="Disordered" evidence="1">
    <location>
        <begin position="1"/>
        <end position="20"/>
    </location>
</feature>
<keyword evidence="2" id="KW-0472">Membrane</keyword>
<proteinExistence type="predicted"/>
<dbReference type="EMBL" id="CP001964">
    <property type="protein sequence ID" value="ADG73368.1"/>
    <property type="molecule type" value="Genomic_DNA"/>
</dbReference>
<reference evidence="4 5" key="1">
    <citation type="journal article" date="2010" name="Stand. Genomic Sci.">
        <title>Complete genome sequence of Cellulomonas flavigena type strain (134).</title>
        <authorList>
            <person name="Abt B."/>
            <person name="Foster B."/>
            <person name="Lapidus A."/>
            <person name="Clum A."/>
            <person name="Sun H."/>
            <person name="Pukall R."/>
            <person name="Lucas S."/>
            <person name="Glavina Del Rio T."/>
            <person name="Nolan M."/>
            <person name="Tice H."/>
            <person name="Cheng J.F."/>
            <person name="Pitluck S."/>
            <person name="Liolios K."/>
            <person name="Ivanova N."/>
            <person name="Mavromatis K."/>
            <person name="Ovchinnikova G."/>
            <person name="Pati A."/>
            <person name="Goodwin L."/>
            <person name="Chen A."/>
            <person name="Palaniappan K."/>
            <person name="Land M."/>
            <person name="Hauser L."/>
            <person name="Chang Y.J."/>
            <person name="Jeffries C.D."/>
            <person name="Rohde M."/>
            <person name="Goker M."/>
            <person name="Woyke T."/>
            <person name="Bristow J."/>
            <person name="Eisen J.A."/>
            <person name="Markowitz V."/>
            <person name="Hugenholtz P."/>
            <person name="Kyrpides N.C."/>
            <person name="Klenk H.P."/>
        </authorList>
    </citation>
    <scope>NUCLEOTIDE SEQUENCE [LARGE SCALE GENOMIC DNA]</scope>
    <source>
        <strain evidence="5">ATCC 482 / DSM 20109 / BCRC 11376 / JCM 18109 / NBRC 3775 / NCIMB 8073 / NRS 134</strain>
    </source>
</reference>
<evidence type="ECO:0000256" key="2">
    <source>
        <dbReference type="SAM" id="Phobius"/>
    </source>
</evidence>
<dbReference type="InterPro" id="IPR046201">
    <property type="entry name" value="DUF6234"/>
</dbReference>
<keyword evidence="5" id="KW-1185">Reference proteome</keyword>
<evidence type="ECO:0000313" key="4">
    <source>
        <dbReference type="EMBL" id="ADG73368.1"/>
    </source>
</evidence>
<gene>
    <name evidence="4" type="ordered locus">Cfla_0453</name>
</gene>
<keyword evidence="2" id="KW-0812">Transmembrane</keyword>
<protein>
    <recommendedName>
        <fullName evidence="3">DUF6234 domain-containing protein</fullName>
    </recommendedName>
</protein>
<keyword evidence="2" id="KW-1133">Transmembrane helix</keyword>
<feature type="compositionally biased region" description="Polar residues" evidence="1">
    <location>
        <begin position="1"/>
        <end position="12"/>
    </location>
</feature>